<evidence type="ECO:0000256" key="6">
    <source>
        <dbReference type="ARBA" id="ARBA00022651"/>
    </source>
</evidence>
<organism evidence="16 17">
    <name type="scientific">Phialemonium thermophilum</name>
    <dbReference type="NCBI Taxonomy" id="223376"/>
    <lineage>
        <taxon>Eukaryota</taxon>
        <taxon>Fungi</taxon>
        <taxon>Dikarya</taxon>
        <taxon>Ascomycota</taxon>
        <taxon>Pezizomycotina</taxon>
        <taxon>Sordariomycetes</taxon>
        <taxon>Sordariomycetidae</taxon>
        <taxon>Cephalothecales</taxon>
        <taxon>Cephalothecaceae</taxon>
        <taxon>Phialemonium</taxon>
    </lineage>
</organism>
<evidence type="ECO:0000256" key="7">
    <source>
        <dbReference type="ARBA" id="ARBA00022801"/>
    </source>
</evidence>
<feature type="signal peptide" evidence="14">
    <location>
        <begin position="1"/>
        <end position="19"/>
    </location>
</feature>
<dbReference type="SMART" id="SM00633">
    <property type="entry name" value="Glyco_10"/>
    <property type="match status" value="1"/>
</dbReference>
<gene>
    <name evidence="16" type="ORF">VTK73DRAFT_8560</name>
</gene>
<proteinExistence type="inferred from homology"/>
<feature type="domain" description="GH10" evidence="15">
    <location>
        <begin position="36"/>
        <end position="343"/>
    </location>
</feature>
<comment type="caution">
    <text evidence="16">The sequence shown here is derived from an EMBL/GenBank/DDBJ whole genome shotgun (WGS) entry which is preliminary data.</text>
</comment>
<dbReference type="InterPro" id="IPR001000">
    <property type="entry name" value="GH10_dom"/>
</dbReference>
<dbReference type="Proteomes" id="UP001586593">
    <property type="component" value="Unassembled WGS sequence"/>
</dbReference>
<dbReference type="InterPro" id="IPR044846">
    <property type="entry name" value="GH10"/>
</dbReference>
<keyword evidence="8 12" id="KW-0119">Carbohydrate metabolism</keyword>
<evidence type="ECO:0000256" key="5">
    <source>
        <dbReference type="ARBA" id="ARBA00022525"/>
    </source>
</evidence>
<evidence type="ECO:0000256" key="2">
    <source>
        <dbReference type="ARBA" id="ARBA00004613"/>
    </source>
</evidence>
<dbReference type="Pfam" id="PF00331">
    <property type="entry name" value="Glyco_hydro_10"/>
    <property type="match status" value="1"/>
</dbReference>
<evidence type="ECO:0000313" key="17">
    <source>
        <dbReference type="Proteomes" id="UP001586593"/>
    </source>
</evidence>
<dbReference type="PANTHER" id="PTHR31490:SF35">
    <property type="entry name" value="ENDO-1,4-BETA-XYLANASE"/>
    <property type="match status" value="1"/>
</dbReference>
<reference evidence="16 17" key="1">
    <citation type="journal article" date="2024" name="Commun. Biol.">
        <title>Comparative genomic analysis of thermophilic fungi reveals convergent evolutionary adaptations and gene losses.</title>
        <authorList>
            <person name="Steindorff A.S."/>
            <person name="Aguilar-Pontes M.V."/>
            <person name="Robinson A.J."/>
            <person name="Andreopoulos B."/>
            <person name="LaButti K."/>
            <person name="Kuo A."/>
            <person name="Mondo S."/>
            <person name="Riley R."/>
            <person name="Otillar R."/>
            <person name="Haridas S."/>
            <person name="Lipzen A."/>
            <person name="Grimwood J."/>
            <person name="Schmutz J."/>
            <person name="Clum A."/>
            <person name="Reid I.D."/>
            <person name="Moisan M.C."/>
            <person name="Butler G."/>
            <person name="Nguyen T.T.M."/>
            <person name="Dewar K."/>
            <person name="Conant G."/>
            <person name="Drula E."/>
            <person name="Henrissat B."/>
            <person name="Hansel C."/>
            <person name="Singer S."/>
            <person name="Hutchinson M.I."/>
            <person name="de Vries R.P."/>
            <person name="Natvig D.O."/>
            <person name="Powell A.J."/>
            <person name="Tsang A."/>
            <person name="Grigoriev I.V."/>
        </authorList>
    </citation>
    <scope>NUCLEOTIDE SEQUENCE [LARGE SCALE GENOMIC DNA]</scope>
    <source>
        <strain evidence="16 17">ATCC 24622</strain>
    </source>
</reference>
<dbReference type="InterPro" id="IPR031158">
    <property type="entry name" value="GH10_AS"/>
</dbReference>
<evidence type="ECO:0000256" key="4">
    <source>
        <dbReference type="ARBA" id="ARBA00007495"/>
    </source>
</evidence>
<keyword evidence="5" id="KW-0964">Secreted</keyword>
<accession>A0ABR3XPD1</accession>
<evidence type="ECO:0000256" key="10">
    <source>
        <dbReference type="ARBA" id="ARBA00023326"/>
    </source>
</evidence>
<keyword evidence="10 12" id="KW-0624">Polysaccharide degradation</keyword>
<keyword evidence="17" id="KW-1185">Reference proteome</keyword>
<evidence type="ECO:0000256" key="1">
    <source>
        <dbReference type="ARBA" id="ARBA00000681"/>
    </source>
</evidence>
<evidence type="ECO:0000256" key="14">
    <source>
        <dbReference type="SAM" id="SignalP"/>
    </source>
</evidence>
<keyword evidence="9 12" id="KW-0326">Glycosidase</keyword>
<evidence type="ECO:0000256" key="13">
    <source>
        <dbReference type="SAM" id="MobiDB-lite"/>
    </source>
</evidence>
<feature type="region of interest" description="Disordered" evidence="13">
    <location>
        <begin position="355"/>
        <end position="382"/>
    </location>
</feature>
<dbReference type="Gene3D" id="3.20.20.80">
    <property type="entry name" value="Glycosidases"/>
    <property type="match status" value="1"/>
</dbReference>
<sequence>MGLWRNGLAAALLARACLGDNAPDQGPGLHALMVGAGKLFFGTATDTNLFNDTQYLAIANSSSMFGIRVPENSQKWQPTEPTQGRFAFANPDDVAVTSRANGQLLRCHTLTWHSQLPNFVQTTAWTRDTLTAAIQSHIANVVGHFKGQCYSWDVVNEALNDNGTIRNDVFFQTMGTDYIPVSFAAAAAADPGAKLYYNDFNLETIAAKADAALQIVRLVQSAGLRIDGVGFQAHLNVGFTPNRTALAATLSRFTALGVEVAFTELDIAHTKLPPDAAAIEQQARDYVSVVGSCLAVAKCVGIVVWEFTDKYSWIPSTFPGKGDACLFDANFTKKPAYTAVSSLLAAAATGGPPQGGGGGGSFGGGVGGGSGGSGNGTSGSLNGGSRAGSVGMNVGYAGGESSATATASLGQSPAAVSLAMSNIDGQISVATGPIWEQLSLRAVLCVSVSAVTFAMIL</sequence>
<feature type="chain" id="PRO_5047011783" description="Beta-xylanase" evidence="14">
    <location>
        <begin position="20"/>
        <end position="457"/>
    </location>
</feature>
<name>A0ABR3XPD1_9PEZI</name>
<dbReference type="SUPFAM" id="SSF51445">
    <property type="entry name" value="(Trans)glycosidases"/>
    <property type="match status" value="1"/>
</dbReference>
<evidence type="ECO:0000256" key="8">
    <source>
        <dbReference type="ARBA" id="ARBA00023277"/>
    </source>
</evidence>
<evidence type="ECO:0000313" key="16">
    <source>
        <dbReference type="EMBL" id="KAL1877571.1"/>
    </source>
</evidence>
<keyword evidence="6" id="KW-0858">Xylan degradation</keyword>
<dbReference type="PANTHER" id="PTHR31490">
    <property type="entry name" value="GLYCOSYL HYDROLASE"/>
    <property type="match status" value="1"/>
</dbReference>
<evidence type="ECO:0000256" key="11">
    <source>
        <dbReference type="PROSITE-ProRule" id="PRU10061"/>
    </source>
</evidence>
<evidence type="ECO:0000256" key="9">
    <source>
        <dbReference type="ARBA" id="ARBA00023295"/>
    </source>
</evidence>
<dbReference type="InterPro" id="IPR017853">
    <property type="entry name" value="GH"/>
</dbReference>
<evidence type="ECO:0000256" key="3">
    <source>
        <dbReference type="ARBA" id="ARBA00004851"/>
    </source>
</evidence>
<dbReference type="EC" id="3.2.1.8" evidence="12"/>
<comment type="subcellular location">
    <subcellularLocation>
        <location evidence="2">Secreted</location>
    </subcellularLocation>
</comment>
<dbReference type="EMBL" id="JAZHXJ010000063">
    <property type="protein sequence ID" value="KAL1877571.1"/>
    <property type="molecule type" value="Genomic_DNA"/>
</dbReference>
<comment type="catalytic activity">
    <reaction evidence="1 12">
        <text>Endohydrolysis of (1-&gt;4)-beta-D-xylosidic linkages in xylans.</text>
        <dbReference type="EC" id="3.2.1.8"/>
    </reaction>
</comment>
<comment type="pathway">
    <text evidence="3">Glycan degradation; xylan degradation.</text>
</comment>
<comment type="similarity">
    <text evidence="4 12">Belongs to the glycosyl hydrolase 10 (cellulase F) family.</text>
</comment>
<dbReference type="PROSITE" id="PS00591">
    <property type="entry name" value="GH10_1"/>
    <property type="match status" value="1"/>
</dbReference>
<dbReference type="PROSITE" id="PS51760">
    <property type="entry name" value="GH10_2"/>
    <property type="match status" value="1"/>
</dbReference>
<dbReference type="PRINTS" id="PR00134">
    <property type="entry name" value="GLHYDRLASE10"/>
</dbReference>
<evidence type="ECO:0000256" key="12">
    <source>
        <dbReference type="RuleBase" id="RU361174"/>
    </source>
</evidence>
<keyword evidence="14" id="KW-0732">Signal</keyword>
<evidence type="ECO:0000259" key="15">
    <source>
        <dbReference type="PROSITE" id="PS51760"/>
    </source>
</evidence>
<protein>
    <recommendedName>
        <fullName evidence="12">Beta-xylanase</fullName>
        <ecNumber evidence="12">3.2.1.8</ecNumber>
    </recommendedName>
</protein>
<keyword evidence="7 12" id="KW-0378">Hydrolase</keyword>
<feature type="active site" description="Nucleophile" evidence="11">
    <location>
        <position position="264"/>
    </location>
</feature>